<dbReference type="RefSeq" id="WP_191154972.1">
    <property type="nucleotide sequence ID" value="NZ_JACWUN010000006.1"/>
</dbReference>
<evidence type="ECO:0008006" key="3">
    <source>
        <dbReference type="Google" id="ProtNLM"/>
    </source>
</evidence>
<dbReference type="EMBL" id="JACWUN010000006">
    <property type="protein sequence ID" value="MBD1400458.1"/>
    <property type="molecule type" value="Genomic_DNA"/>
</dbReference>
<name>A0A8J6QX28_9BACT</name>
<sequence length="179" mass="20263">MKEIRAMTMGELAAFVCTHLQINGIDVVLSGGGCVAIYSEGRYVSYDLDFIENISSGRRKLKKVLAEIGFQEEAKYFTHPETQYFLEFPAGPLAVGDETPQKIVVLSFETGELAALSPTDCVKDRLAAYFHWNDQQCLEQALLVAYASDIDIAEIERWSLKEGYEKKFHSFHDLLKERQ</sequence>
<reference evidence="1" key="1">
    <citation type="submission" date="2020-09" db="EMBL/GenBank/DDBJ databases">
        <title>Pelobacter alkaliphilus sp. nov., a novel anaerobic arsenate-reducing bacterium from terrestrial mud volcano.</title>
        <authorList>
            <person name="Khomyakova M.A."/>
            <person name="Merkel A.Y."/>
            <person name="Slobodkin A.I."/>
        </authorList>
    </citation>
    <scope>NUCLEOTIDE SEQUENCE</scope>
    <source>
        <strain evidence="1">M08fum</strain>
    </source>
</reference>
<keyword evidence="2" id="KW-1185">Reference proteome</keyword>
<dbReference type="Proteomes" id="UP000632828">
    <property type="component" value="Unassembled WGS sequence"/>
</dbReference>
<protein>
    <recommendedName>
        <fullName evidence="3">Nucleotidyltransferase family protein</fullName>
    </recommendedName>
</protein>
<evidence type="ECO:0000313" key="2">
    <source>
        <dbReference type="Proteomes" id="UP000632828"/>
    </source>
</evidence>
<dbReference type="AlphaFoldDB" id="A0A8J6QX28"/>
<evidence type="ECO:0000313" key="1">
    <source>
        <dbReference type="EMBL" id="MBD1400458.1"/>
    </source>
</evidence>
<accession>A0A8J6QX28</accession>
<organism evidence="1 2">
    <name type="scientific">Pelovirga terrestris</name>
    <dbReference type="NCBI Taxonomy" id="2771352"/>
    <lineage>
        <taxon>Bacteria</taxon>
        <taxon>Pseudomonadati</taxon>
        <taxon>Thermodesulfobacteriota</taxon>
        <taxon>Desulfuromonadia</taxon>
        <taxon>Geobacterales</taxon>
        <taxon>Geobacteraceae</taxon>
        <taxon>Pelovirga</taxon>
    </lineage>
</organism>
<gene>
    <name evidence="1" type="ORF">ICT70_07225</name>
</gene>
<proteinExistence type="predicted"/>
<comment type="caution">
    <text evidence="1">The sequence shown here is derived from an EMBL/GenBank/DDBJ whole genome shotgun (WGS) entry which is preliminary data.</text>
</comment>